<dbReference type="PROSITE" id="PS00428">
    <property type="entry name" value="FTSW_RODA_SPOVE"/>
    <property type="match status" value="1"/>
</dbReference>
<keyword evidence="9 11" id="KW-0472">Membrane</keyword>
<keyword evidence="5 11" id="KW-0812">Transmembrane</keyword>
<comment type="catalytic activity">
    <reaction evidence="11">
        <text>[GlcNAc-(1-&gt;4)-Mur2Ac(oyl-L-Ala-gamma-D-Glu-L-Lys-D-Ala-D-Ala)](n)-di-trans,octa-cis-undecaprenyl diphosphate + beta-D-GlcNAc-(1-&gt;4)-Mur2Ac(oyl-L-Ala-gamma-D-Glu-L-Lys-D-Ala-D-Ala)-di-trans,octa-cis-undecaprenyl diphosphate = [GlcNAc-(1-&gt;4)-Mur2Ac(oyl-L-Ala-gamma-D-Glu-L-Lys-D-Ala-D-Ala)](n+1)-di-trans,octa-cis-undecaprenyl diphosphate + di-trans,octa-cis-undecaprenyl diphosphate + H(+)</text>
        <dbReference type="Rhea" id="RHEA:23708"/>
        <dbReference type="Rhea" id="RHEA-COMP:9602"/>
        <dbReference type="Rhea" id="RHEA-COMP:9603"/>
        <dbReference type="ChEBI" id="CHEBI:15378"/>
        <dbReference type="ChEBI" id="CHEBI:58405"/>
        <dbReference type="ChEBI" id="CHEBI:60033"/>
        <dbReference type="ChEBI" id="CHEBI:78435"/>
        <dbReference type="EC" id="2.4.99.28"/>
    </reaction>
</comment>
<dbReference type="GO" id="GO:0005886">
    <property type="term" value="C:plasma membrane"/>
    <property type="evidence" value="ECO:0007669"/>
    <property type="project" value="UniProtKB-SubCell"/>
</dbReference>
<feature type="transmembrane region" description="Helical" evidence="11">
    <location>
        <begin position="304"/>
        <end position="331"/>
    </location>
</feature>
<keyword evidence="13" id="KW-1185">Reference proteome</keyword>
<dbReference type="InterPro" id="IPR011923">
    <property type="entry name" value="RodA/MrdB"/>
</dbReference>
<evidence type="ECO:0000256" key="8">
    <source>
        <dbReference type="ARBA" id="ARBA00022989"/>
    </source>
</evidence>
<organism evidence="12 13">
    <name type="scientific">Nitrosomonas nitrosa</name>
    <dbReference type="NCBI Taxonomy" id="52442"/>
    <lineage>
        <taxon>Bacteria</taxon>
        <taxon>Pseudomonadati</taxon>
        <taxon>Pseudomonadota</taxon>
        <taxon>Betaproteobacteria</taxon>
        <taxon>Nitrosomonadales</taxon>
        <taxon>Nitrosomonadaceae</taxon>
        <taxon>Nitrosomonas</taxon>
    </lineage>
</organism>
<keyword evidence="8 11" id="KW-1133">Transmembrane helix</keyword>
<dbReference type="Proteomes" id="UP000199561">
    <property type="component" value="Unassembled WGS sequence"/>
</dbReference>
<protein>
    <recommendedName>
        <fullName evidence="11">Peptidoglycan glycosyltransferase MrdB</fullName>
        <shortName evidence="11">PGT</shortName>
        <ecNumber evidence="11">2.4.99.28</ecNumber>
    </recommendedName>
    <alternativeName>
        <fullName evidence="11">Cell elongation protein RodA</fullName>
    </alternativeName>
    <alternativeName>
        <fullName evidence="11">Cell wall polymerase</fullName>
    </alternativeName>
    <alternativeName>
        <fullName evidence="11">Peptidoglycan polymerase</fullName>
        <shortName evidence="11">PG polymerase</shortName>
    </alternativeName>
</protein>
<feature type="transmembrane region" description="Helical" evidence="11">
    <location>
        <begin position="159"/>
        <end position="176"/>
    </location>
</feature>
<dbReference type="EC" id="2.4.99.28" evidence="11"/>
<dbReference type="GO" id="GO:0051301">
    <property type="term" value="P:cell division"/>
    <property type="evidence" value="ECO:0007669"/>
    <property type="project" value="InterPro"/>
</dbReference>
<keyword evidence="6 11" id="KW-0133">Cell shape</keyword>
<evidence type="ECO:0000256" key="5">
    <source>
        <dbReference type="ARBA" id="ARBA00022692"/>
    </source>
</evidence>
<evidence type="ECO:0000313" key="13">
    <source>
        <dbReference type="Proteomes" id="UP000199561"/>
    </source>
</evidence>
<dbReference type="AlphaFoldDB" id="A0A1I4U426"/>
<keyword evidence="3 11" id="KW-0328">Glycosyltransferase</keyword>
<dbReference type="GO" id="GO:0009252">
    <property type="term" value="P:peptidoglycan biosynthetic process"/>
    <property type="evidence" value="ECO:0007669"/>
    <property type="project" value="UniProtKB-UniRule"/>
</dbReference>
<proteinExistence type="inferred from homology"/>
<feature type="transmembrane region" description="Helical" evidence="11">
    <location>
        <begin position="136"/>
        <end position="153"/>
    </location>
</feature>
<dbReference type="GO" id="GO:0015648">
    <property type="term" value="F:lipid-linked peptidoglycan transporter activity"/>
    <property type="evidence" value="ECO:0007669"/>
    <property type="project" value="TreeGrafter"/>
</dbReference>
<feature type="transmembrane region" description="Helical" evidence="11">
    <location>
        <begin position="337"/>
        <end position="358"/>
    </location>
</feature>
<comment type="function">
    <text evidence="11">Peptidoglycan polymerase that is essential for cell wall elongation.</text>
</comment>
<dbReference type="GO" id="GO:0008360">
    <property type="term" value="P:regulation of cell shape"/>
    <property type="evidence" value="ECO:0007669"/>
    <property type="project" value="UniProtKB-KW"/>
</dbReference>
<keyword evidence="2 11" id="KW-1003">Cell membrane</keyword>
<dbReference type="NCBIfam" id="TIGR02210">
    <property type="entry name" value="rodA_shape"/>
    <property type="match status" value="1"/>
</dbReference>
<feature type="transmembrane region" description="Helical" evidence="11">
    <location>
        <begin position="49"/>
        <end position="67"/>
    </location>
</feature>
<dbReference type="GO" id="GO:0071555">
    <property type="term" value="P:cell wall organization"/>
    <property type="evidence" value="ECO:0007669"/>
    <property type="project" value="UniProtKB-KW"/>
</dbReference>
<dbReference type="Pfam" id="PF01098">
    <property type="entry name" value="FTSW_RODA_SPOVE"/>
    <property type="match status" value="1"/>
</dbReference>
<feature type="transmembrane region" description="Helical" evidence="11">
    <location>
        <begin position="18"/>
        <end position="37"/>
    </location>
</feature>
<dbReference type="GO" id="GO:0008955">
    <property type="term" value="F:peptidoglycan glycosyltransferase activity"/>
    <property type="evidence" value="ECO:0007669"/>
    <property type="project" value="UniProtKB-UniRule"/>
</dbReference>
<evidence type="ECO:0000256" key="9">
    <source>
        <dbReference type="ARBA" id="ARBA00023136"/>
    </source>
</evidence>
<dbReference type="UniPathway" id="UPA00219"/>
<gene>
    <name evidence="11" type="primary">mrdB</name>
    <name evidence="11" type="synonym">rodA</name>
    <name evidence="12" type="ORF">SAMN05421880_13823</name>
</gene>
<keyword evidence="7 11" id="KW-0573">Peptidoglycan synthesis</keyword>
<dbReference type="STRING" id="52442.SAMN05421880_13823"/>
<dbReference type="RefSeq" id="WP_090672112.1">
    <property type="nucleotide sequence ID" value="NZ_FOUF01000038.1"/>
</dbReference>
<feature type="transmembrane region" description="Helical" evidence="11">
    <location>
        <begin position="183"/>
        <end position="201"/>
    </location>
</feature>
<evidence type="ECO:0000256" key="4">
    <source>
        <dbReference type="ARBA" id="ARBA00022679"/>
    </source>
</evidence>
<feature type="transmembrane region" description="Helical" evidence="11">
    <location>
        <begin position="271"/>
        <end position="292"/>
    </location>
</feature>
<reference evidence="12 13" key="1">
    <citation type="submission" date="2016-10" db="EMBL/GenBank/DDBJ databases">
        <authorList>
            <person name="de Groot N.N."/>
        </authorList>
    </citation>
    <scope>NUCLEOTIDE SEQUENCE [LARGE SCALE GENOMIC DNA]</scope>
    <source>
        <strain evidence="12 13">Nm146</strain>
    </source>
</reference>
<evidence type="ECO:0000256" key="3">
    <source>
        <dbReference type="ARBA" id="ARBA00022676"/>
    </source>
</evidence>
<evidence type="ECO:0000256" key="6">
    <source>
        <dbReference type="ARBA" id="ARBA00022960"/>
    </source>
</evidence>
<keyword evidence="11" id="KW-0997">Cell inner membrane</keyword>
<dbReference type="InterPro" id="IPR001182">
    <property type="entry name" value="FtsW/RodA"/>
</dbReference>
<dbReference type="HAMAP" id="MF_02079">
    <property type="entry name" value="PGT_RodA"/>
    <property type="match status" value="1"/>
</dbReference>
<dbReference type="PANTHER" id="PTHR30474">
    <property type="entry name" value="CELL CYCLE PROTEIN"/>
    <property type="match status" value="1"/>
</dbReference>
<dbReference type="PANTHER" id="PTHR30474:SF1">
    <property type="entry name" value="PEPTIDOGLYCAN GLYCOSYLTRANSFERASE MRDB"/>
    <property type="match status" value="1"/>
</dbReference>
<comment type="pathway">
    <text evidence="11">Cell wall biogenesis; peptidoglycan biosynthesis.</text>
</comment>
<dbReference type="OrthoDB" id="9768187at2"/>
<evidence type="ECO:0000256" key="11">
    <source>
        <dbReference type="HAMAP-Rule" id="MF_02079"/>
    </source>
</evidence>
<accession>A0A1I4U426</accession>
<dbReference type="InterPro" id="IPR018365">
    <property type="entry name" value="Cell_cycle_FtsW-rel_CS"/>
</dbReference>
<dbReference type="EMBL" id="FOUF01000038">
    <property type="protein sequence ID" value="SFM83659.1"/>
    <property type="molecule type" value="Genomic_DNA"/>
</dbReference>
<name>A0A1I4U426_9PROT</name>
<evidence type="ECO:0000256" key="1">
    <source>
        <dbReference type="ARBA" id="ARBA00004141"/>
    </source>
</evidence>
<sequence>MIDFNRLWHYLTRYVDNFLLGGIFLLMLIGLVVLYSASGGNLGRISNQIVNIAVALTVMWLMANIPLQQIKRLALPLYIVGIVLLIAVALFGEIHNGARRWLNIGITRIQPSELLKIAVPLMMAWYFDKSEITLRLRDYAGATLILLLPVLLIARQPDLGTALLITASGFYVLYFAGLSWRIMAGLLVSAAAILPLFWTFAMHDYQRKRVLTMLDPSQDPLGAGYHIIQSSIAIGSGGIAGKGWQKGTQSQLDFLPEQSTDFIFAVFSEEFGLIGNGLLLLLYLAVIGRCMIITANAPTQFTRLVAGSITFTFFTYVFVNMGMVSGILPVVGVPLPLISYGGTSLVTMLLGFGILMSIQTHPKLVKT</sequence>
<comment type="similarity">
    <text evidence="11">Belongs to the SEDS family. MrdB/RodA subfamily.</text>
</comment>
<keyword evidence="4 11" id="KW-0808">Transferase</keyword>
<evidence type="ECO:0000256" key="7">
    <source>
        <dbReference type="ARBA" id="ARBA00022984"/>
    </source>
</evidence>
<evidence type="ECO:0000256" key="10">
    <source>
        <dbReference type="ARBA" id="ARBA00023316"/>
    </source>
</evidence>
<keyword evidence="10 11" id="KW-0961">Cell wall biogenesis/degradation</keyword>
<dbReference type="GO" id="GO:0032153">
    <property type="term" value="C:cell division site"/>
    <property type="evidence" value="ECO:0007669"/>
    <property type="project" value="TreeGrafter"/>
</dbReference>
<comment type="subcellular location">
    <subcellularLocation>
        <location evidence="11">Cell inner membrane</location>
        <topology evidence="11">Multi-pass membrane protein</topology>
    </subcellularLocation>
    <subcellularLocation>
        <location evidence="1">Membrane</location>
        <topology evidence="1">Multi-pass membrane protein</topology>
    </subcellularLocation>
</comment>
<feature type="transmembrane region" description="Helical" evidence="11">
    <location>
        <begin position="73"/>
        <end position="92"/>
    </location>
</feature>
<evidence type="ECO:0000313" key="12">
    <source>
        <dbReference type="EMBL" id="SFM83659.1"/>
    </source>
</evidence>
<evidence type="ECO:0000256" key="2">
    <source>
        <dbReference type="ARBA" id="ARBA00022475"/>
    </source>
</evidence>